<feature type="transmembrane region" description="Helical" evidence="5">
    <location>
        <begin position="139"/>
        <end position="162"/>
    </location>
</feature>
<evidence type="ECO:0000256" key="5">
    <source>
        <dbReference type="SAM" id="Phobius"/>
    </source>
</evidence>
<feature type="domain" description="HTH araC/xylS-type" evidence="6">
    <location>
        <begin position="289"/>
        <end position="388"/>
    </location>
</feature>
<name>A0ABN8EBY8_9GAMM</name>
<feature type="transmembrane region" description="Helical" evidence="5">
    <location>
        <begin position="100"/>
        <end position="119"/>
    </location>
</feature>
<dbReference type="EMBL" id="CAKLPX010000001">
    <property type="protein sequence ID" value="CAH0990014.1"/>
    <property type="molecule type" value="Genomic_DNA"/>
</dbReference>
<dbReference type="PANTHER" id="PTHR43280:SF29">
    <property type="entry name" value="ARAC-FAMILY TRANSCRIPTIONAL REGULATOR"/>
    <property type="match status" value="1"/>
</dbReference>
<feature type="transmembrane region" description="Helical" evidence="5">
    <location>
        <begin position="216"/>
        <end position="235"/>
    </location>
</feature>
<keyword evidence="2" id="KW-0238">DNA-binding</keyword>
<evidence type="ECO:0000256" key="4">
    <source>
        <dbReference type="SAM" id="MobiDB-lite"/>
    </source>
</evidence>
<dbReference type="PROSITE" id="PS00041">
    <property type="entry name" value="HTH_ARAC_FAMILY_1"/>
    <property type="match status" value="1"/>
</dbReference>
<dbReference type="SMART" id="SM00342">
    <property type="entry name" value="HTH_ARAC"/>
    <property type="match status" value="1"/>
</dbReference>
<evidence type="ECO:0000256" key="2">
    <source>
        <dbReference type="ARBA" id="ARBA00023125"/>
    </source>
</evidence>
<feature type="transmembrane region" description="Helical" evidence="5">
    <location>
        <begin position="35"/>
        <end position="55"/>
    </location>
</feature>
<keyword evidence="5" id="KW-0812">Transmembrane</keyword>
<keyword evidence="1" id="KW-0805">Transcription regulation</keyword>
<dbReference type="Gene3D" id="1.10.10.60">
    <property type="entry name" value="Homeodomain-like"/>
    <property type="match status" value="2"/>
</dbReference>
<dbReference type="Pfam" id="PF12833">
    <property type="entry name" value="HTH_18"/>
    <property type="match status" value="1"/>
</dbReference>
<comment type="caution">
    <text evidence="7">The sequence shown here is derived from an EMBL/GenBank/DDBJ whole genome shotgun (WGS) entry which is preliminary data.</text>
</comment>
<feature type="transmembrane region" description="Helical" evidence="5">
    <location>
        <begin position="183"/>
        <end position="204"/>
    </location>
</feature>
<keyword evidence="8" id="KW-1185">Reference proteome</keyword>
<dbReference type="InterPro" id="IPR020449">
    <property type="entry name" value="Tscrpt_reg_AraC-type_HTH"/>
</dbReference>
<organism evidence="7 8">
    <name type="scientific">Sinobacterium norvegicum</name>
    <dbReference type="NCBI Taxonomy" id="1641715"/>
    <lineage>
        <taxon>Bacteria</taxon>
        <taxon>Pseudomonadati</taxon>
        <taxon>Pseudomonadota</taxon>
        <taxon>Gammaproteobacteria</taxon>
        <taxon>Cellvibrionales</taxon>
        <taxon>Spongiibacteraceae</taxon>
        <taxon>Sinobacterium</taxon>
    </lineage>
</organism>
<dbReference type="Proteomes" id="UP000838100">
    <property type="component" value="Unassembled WGS sequence"/>
</dbReference>
<dbReference type="InterPro" id="IPR018062">
    <property type="entry name" value="HTH_AraC-typ_CS"/>
</dbReference>
<dbReference type="PRINTS" id="PR00032">
    <property type="entry name" value="HTHARAC"/>
</dbReference>
<reference evidence="7" key="1">
    <citation type="submission" date="2021-12" db="EMBL/GenBank/DDBJ databases">
        <authorList>
            <person name="Rodrigo-Torres L."/>
            <person name="Arahal R. D."/>
            <person name="Lucena T."/>
        </authorList>
    </citation>
    <scope>NUCLEOTIDE SEQUENCE</scope>
    <source>
        <strain evidence="7">CECT 8267</strain>
    </source>
</reference>
<dbReference type="InterPro" id="IPR009057">
    <property type="entry name" value="Homeodomain-like_sf"/>
</dbReference>
<dbReference type="InterPro" id="IPR018060">
    <property type="entry name" value="HTH_AraC"/>
</dbReference>
<feature type="compositionally biased region" description="Polar residues" evidence="4">
    <location>
        <begin position="246"/>
        <end position="262"/>
    </location>
</feature>
<gene>
    <name evidence="7" type="primary">rhaR_1</name>
    <name evidence="7" type="ORF">SIN8267_00096</name>
</gene>
<feature type="region of interest" description="Disordered" evidence="4">
    <location>
        <begin position="245"/>
        <end position="268"/>
    </location>
</feature>
<proteinExistence type="predicted"/>
<dbReference type="PANTHER" id="PTHR43280">
    <property type="entry name" value="ARAC-FAMILY TRANSCRIPTIONAL REGULATOR"/>
    <property type="match status" value="1"/>
</dbReference>
<evidence type="ECO:0000256" key="3">
    <source>
        <dbReference type="ARBA" id="ARBA00023163"/>
    </source>
</evidence>
<evidence type="ECO:0000256" key="1">
    <source>
        <dbReference type="ARBA" id="ARBA00023015"/>
    </source>
</evidence>
<dbReference type="SUPFAM" id="SSF46689">
    <property type="entry name" value="Homeodomain-like"/>
    <property type="match status" value="1"/>
</dbReference>
<evidence type="ECO:0000259" key="6">
    <source>
        <dbReference type="PROSITE" id="PS01124"/>
    </source>
</evidence>
<keyword evidence="3" id="KW-0804">Transcription</keyword>
<dbReference type="RefSeq" id="WP_237444340.1">
    <property type="nucleotide sequence ID" value="NZ_CAKLPX010000001.1"/>
</dbReference>
<dbReference type="PROSITE" id="PS01124">
    <property type="entry name" value="HTH_ARAC_FAMILY_2"/>
    <property type="match status" value="1"/>
</dbReference>
<feature type="transmembrane region" description="Helical" evidence="5">
    <location>
        <begin position="67"/>
        <end position="88"/>
    </location>
</feature>
<keyword evidence="5" id="KW-0472">Membrane</keyword>
<evidence type="ECO:0000313" key="8">
    <source>
        <dbReference type="Proteomes" id="UP000838100"/>
    </source>
</evidence>
<evidence type="ECO:0000313" key="7">
    <source>
        <dbReference type="EMBL" id="CAH0990014.1"/>
    </source>
</evidence>
<accession>A0ABN8EBY8</accession>
<protein>
    <submittedName>
        <fullName evidence="7">HTH-type transcriptional activator RhaR</fullName>
    </submittedName>
</protein>
<keyword evidence="5" id="KW-1133">Transmembrane helix</keyword>
<feature type="transmembrane region" description="Helical" evidence="5">
    <location>
        <begin position="6"/>
        <end position="28"/>
    </location>
</feature>
<sequence>MFSLSNIALLGASQGLMLLLALLTINFGNQRANRVLAAFIGVLSLRLFVIAFEYLPEGQYLPHQQLFSLLHLSYCIGPLLYFYVRLLVQPNYQFHWQQWLHFAPVLIAALALSPGGPIIDIDTADYDRYSALPELIQSRVALATMPLFATLVIYSLLSLATLRPYQAAIKNQFSSLESINLNWLKVLVWICLVTALISLLALLLRAIGFNVIGPRAFYSVLLSVCLIYYIGLMGLRQPRVFDQDQRQPATVSPTDNNQSRPDTVTKETEKYAKSGLDQQRIDTLWRNLDTLMIEQQPFLTAGIKLAELAEQLATRPNYLSQVINSKADESFFDYINRHRIEAACEMLLTQPNSSIGDIALSTGFNSQNVFNNHFKKRTGQTPSHYRKTHKAA</sequence>